<keyword evidence="1 6" id="KW-0547">Nucleotide-binding</keyword>
<dbReference type="FunFam" id="3.30.230.10:FF:000050">
    <property type="entry name" value="DNA topoisomerase 6 subunit B"/>
    <property type="match status" value="1"/>
</dbReference>
<dbReference type="GO" id="GO:0003918">
    <property type="term" value="F:DNA topoisomerase type II (double strand cut, ATP-hydrolyzing) activity"/>
    <property type="evidence" value="ECO:0007669"/>
    <property type="project" value="UniProtKB-UniRule"/>
</dbReference>
<dbReference type="SUPFAM" id="SSF55874">
    <property type="entry name" value="ATPase domain of HSP90 chaperone/DNA topoisomerase II/histidine kinase"/>
    <property type="match status" value="1"/>
</dbReference>
<feature type="binding site" evidence="6">
    <location>
        <begin position="185"/>
        <end position="186"/>
    </location>
    <ligand>
        <name>ATP</name>
        <dbReference type="ChEBI" id="CHEBI:30616"/>
    </ligand>
</feature>
<dbReference type="CDD" id="cd00823">
    <property type="entry name" value="TopoIIB_Trans"/>
    <property type="match status" value="1"/>
</dbReference>
<keyword evidence="4 6" id="KW-0238">DNA-binding</keyword>
<proteinExistence type="inferred from homology"/>
<dbReference type="GO" id="GO:0009330">
    <property type="term" value="C:DNA topoisomerase type II (double strand cut, ATP-hydrolyzing) complex"/>
    <property type="evidence" value="ECO:0007669"/>
    <property type="project" value="UniProtKB-UniRule"/>
</dbReference>
<dbReference type="Gene3D" id="3.30.565.10">
    <property type="entry name" value="Histidine kinase-like ATPase, C-terminal domain"/>
    <property type="match status" value="1"/>
</dbReference>
<feature type="compositionally biased region" description="Basic and acidic residues" evidence="7">
    <location>
        <begin position="95"/>
        <end position="113"/>
    </location>
</feature>
<evidence type="ECO:0000256" key="3">
    <source>
        <dbReference type="ARBA" id="ARBA00023029"/>
    </source>
</evidence>
<feature type="binding site" evidence="6">
    <location>
        <begin position="194"/>
        <end position="201"/>
    </location>
    <ligand>
        <name>ATP</name>
        <dbReference type="ChEBI" id="CHEBI:30616"/>
    </ligand>
</feature>
<dbReference type="PANTHER" id="PTHR48444:SF1">
    <property type="entry name" value="DNA TOPOISOMERASE 6 SUBUNIT B"/>
    <property type="match status" value="1"/>
</dbReference>
<keyword evidence="2 6" id="KW-0067">ATP-binding</keyword>
<accession>A0A7S3QTQ5</accession>
<dbReference type="HAMAP" id="MF_00322">
    <property type="entry name" value="Top6B"/>
    <property type="match status" value="1"/>
</dbReference>
<dbReference type="GO" id="GO:0005524">
    <property type="term" value="F:ATP binding"/>
    <property type="evidence" value="ECO:0007669"/>
    <property type="project" value="UniProtKB-UniRule"/>
</dbReference>
<evidence type="ECO:0000259" key="8">
    <source>
        <dbReference type="Pfam" id="PF09239"/>
    </source>
</evidence>
<evidence type="ECO:0000256" key="4">
    <source>
        <dbReference type="ARBA" id="ARBA00023125"/>
    </source>
</evidence>
<reference evidence="9" key="1">
    <citation type="submission" date="2021-01" db="EMBL/GenBank/DDBJ databases">
        <authorList>
            <person name="Corre E."/>
            <person name="Pelletier E."/>
            <person name="Niang G."/>
            <person name="Scheremetjew M."/>
            <person name="Finn R."/>
            <person name="Kale V."/>
            <person name="Holt S."/>
            <person name="Cochrane G."/>
            <person name="Meng A."/>
            <person name="Brown T."/>
            <person name="Cohen L."/>
        </authorList>
    </citation>
    <scope>NUCLEOTIDE SEQUENCE</scope>
    <source>
        <strain evidence="9">CCMP1320</strain>
    </source>
</reference>
<dbReference type="InterPro" id="IPR020568">
    <property type="entry name" value="Ribosomal_Su5_D2-typ_SF"/>
</dbReference>
<dbReference type="Pfam" id="PF09239">
    <property type="entry name" value="Topo-VIb_trans"/>
    <property type="match status" value="1"/>
</dbReference>
<organism evidence="9">
    <name type="scientific">Dunaliella tertiolecta</name>
    <name type="common">Green alga</name>
    <dbReference type="NCBI Taxonomy" id="3047"/>
    <lineage>
        <taxon>Eukaryota</taxon>
        <taxon>Viridiplantae</taxon>
        <taxon>Chlorophyta</taxon>
        <taxon>core chlorophytes</taxon>
        <taxon>Chlorophyceae</taxon>
        <taxon>CS clade</taxon>
        <taxon>Chlamydomonadales</taxon>
        <taxon>Dunaliellaceae</taxon>
        <taxon>Dunaliella</taxon>
    </lineage>
</organism>
<keyword evidence="6" id="KW-0539">Nucleus</keyword>
<dbReference type="GO" id="GO:0003677">
    <property type="term" value="F:DNA binding"/>
    <property type="evidence" value="ECO:0007669"/>
    <property type="project" value="UniProtKB-UniRule"/>
</dbReference>
<dbReference type="InterPro" id="IPR005734">
    <property type="entry name" value="TopoVI_B"/>
</dbReference>
<dbReference type="InterPro" id="IPR036890">
    <property type="entry name" value="HATPase_C_sf"/>
</dbReference>
<feature type="domain" description="DNA topoisomerase VI subunit B transducer" evidence="8">
    <location>
        <begin position="403"/>
        <end position="562"/>
    </location>
</feature>
<gene>
    <name evidence="6" type="primary">TOP6B</name>
    <name evidence="9" type="ORF">DTER00134_LOCUS7429</name>
</gene>
<evidence type="ECO:0000256" key="5">
    <source>
        <dbReference type="ARBA" id="ARBA00023235"/>
    </source>
</evidence>
<dbReference type="GO" id="GO:0005634">
    <property type="term" value="C:nucleus"/>
    <property type="evidence" value="ECO:0007669"/>
    <property type="project" value="UniProtKB-SubCell"/>
</dbReference>
<evidence type="ECO:0000256" key="7">
    <source>
        <dbReference type="SAM" id="MobiDB-lite"/>
    </source>
</evidence>
<dbReference type="AlphaFoldDB" id="A0A7S3QTQ5"/>
<comment type="similarity">
    <text evidence="6">Belongs to the TOP6B family.</text>
</comment>
<dbReference type="Gene3D" id="3.30.230.10">
    <property type="match status" value="1"/>
</dbReference>
<dbReference type="InterPro" id="IPR014721">
    <property type="entry name" value="Ribsml_uS5_D2-typ_fold_subgr"/>
</dbReference>
<feature type="region of interest" description="Disordered" evidence="7">
    <location>
        <begin position="94"/>
        <end position="155"/>
    </location>
</feature>
<name>A0A7S3QTQ5_DUNTE</name>
<dbReference type="InterPro" id="IPR015320">
    <property type="entry name" value="TopoVI_B_transducer"/>
</dbReference>
<comment type="subcellular location">
    <subcellularLocation>
        <location evidence="6">Nucleus</location>
    </subcellularLocation>
</comment>
<protein>
    <recommendedName>
        <fullName evidence="6">DNA topoisomerase 6 subunit B</fullName>
        <ecNumber evidence="6">5.6.2.2</ecNumber>
    </recommendedName>
</protein>
<comment type="function">
    <text evidence="6">Component of the DNA topoisomerase VI involved in chromatin organization and progression of endoreduplication cycles. Relaxes both positive and negative superturns and exhibits a strong decatenase activity. The B subunit binds ATP.</text>
</comment>
<comment type="catalytic activity">
    <reaction evidence="6">
        <text>ATP-dependent breakage, passage and rejoining of double-stranded DNA.</text>
        <dbReference type="EC" id="5.6.2.2"/>
    </reaction>
</comment>
<evidence type="ECO:0000256" key="1">
    <source>
        <dbReference type="ARBA" id="ARBA00022741"/>
    </source>
</evidence>
<dbReference type="Pfam" id="PF13589">
    <property type="entry name" value="HATPase_c_3"/>
    <property type="match status" value="1"/>
</dbReference>
<comment type="subunit">
    <text evidence="6">Homodimer. Heterotetramer of two TOP6A and two TOP6B subunits.</text>
</comment>
<feature type="binding site" evidence="6">
    <location>
        <position position="164"/>
    </location>
    <ligand>
        <name>ATP</name>
        <dbReference type="ChEBI" id="CHEBI:30616"/>
    </ligand>
</feature>
<evidence type="ECO:0000256" key="6">
    <source>
        <dbReference type="HAMAP-Rule" id="MF_03165"/>
    </source>
</evidence>
<keyword evidence="3 6" id="KW-0799">Topoisomerase</keyword>
<dbReference type="GO" id="GO:0006265">
    <property type="term" value="P:DNA topological change"/>
    <property type="evidence" value="ECO:0007669"/>
    <property type="project" value="UniProtKB-UniRule"/>
</dbReference>
<dbReference type="Gene3D" id="1.10.8.50">
    <property type="match status" value="1"/>
</dbReference>
<evidence type="ECO:0000313" key="9">
    <source>
        <dbReference type="EMBL" id="CAE0492356.1"/>
    </source>
</evidence>
<dbReference type="SUPFAM" id="SSF54211">
    <property type="entry name" value="Ribosomal protein S5 domain 2-like"/>
    <property type="match status" value="1"/>
</dbReference>
<sequence>MATKKPKPSDLVQKSPAEFFAENKNIAGFDNPGKCLYTTVRELVENALDSSESVGVLPVIDITIEEVPRARLNEIRGLEHQERLDEQLYQDYETEDQKKKRLAKEAREAEKLQKSIAKKTGEGGAPAGSTSAAGAKKGDAEPAAPPKPKPSTKANTFYKVTVKDNGSGMPHKDIPNMLGRVLSGTKYGVKQTRGKFGLGAKMALIWSKMTTGLPFLICSGRLRQSFISNYVLDIDIHKNEPNVHKEEQLPNTDGWHGAQLSLTIEGNWSTYRSKIIKYLRQIAVITPYAEFQFFYKSAADDKSNTRVVFRRRTDVVPAPPREVKHHPSSVDLELIKRLISITKADTLVKFLTKDFDCITRDLAERLVEEMRSGVAYDTHPSELNSKQIVRLHELLHAARFPDPKGSHLSPAGEYNLRLGVMKELRPELIATYQGDVRVFEGHAFMVEAAVSIGGRDARPGITAYRFANRIPLLFEGGSDVITKTANKRINWGSYKINSSSDKVGVFVSIVSTKIPFKGAGKEYIGDDIEEMVGAVKQAIQACCVQLKSKIVRAHAAREQKQRKRNLVKYIPNVANAVWSVLETMASSRVEPGPKRRKLDEEIGMLSAVRQKEVSSAVLQSKLKEHIERIDTDLALEYQVQQGLAGASKRSLWLAPAHAGQAQHGPELHANCAVLKLLQ</sequence>
<dbReference type="PANTHER" id="PTHR48444">
    <property type="entry name" value="DNA TOPOISOMERASE 6 SUBUNIT B"/>
    <property type="match status" value="1"/>
</dbReference>
<feature type="binding site" evidence="6">
    <location>
        <position position="521"/>
    </location>
    <ligand>
        <name>ATP</name>
        <dbReference type="ChEBI" id="CHEBI:30616"/>
    </ligand>
</feature>
<dbReference type="EMBL" id="HBIP01012990">
    <property type="protein sequence ID" value="CAE0492356.1"/>
    <property type="molecule type" value="Transcribed_RNA"/>
</dbReference>
<keyword evidence="5 6" id="KW-0413">Isomerase</keyword>
<dbReference type="EC" id="5.6.2.2" evidence="6"/>
<dbReference type="NCBIfam" id="NF003218">
    <property type="entry name" value="PRK04184.1"/>
    <property type="match status" value="1"/>
</dbReference>
<evidence type="ECO:0000256" key="2">
    <source>
        <dbReference type="ARBA" id="ARBA00022840"/>
    </source>
</evidence>
<feature type="binding site" evidence="6">
    <location>
        <position position="46"/>
    </location>
    <ligand>
        <name>ATP</name>
        <dbReference type="ChEBI" id="CHEBI:30616"/>
    </ligand>
</feature>